<dbReference type="RefSeq" id="XP_025496282.1">
    <property type="nucleotide sequence ID" value="XM_025634141.1"/>
</dbReference>
<dbReference type="AlphaFoldDB" id="A0A319E4S2"/>
<dbReference type="PROSITE" id="PS50075">
    <property type="entry name" value="CARRIER"/>
    <property type="match status" value="1"/>
</dbReference>
<dbReference type="Pfam" id="PF00550">
    <property type="entry name" value="PP-binding"/>
    <property type="match status" value="1"/>
</dbReference>
<dbReference type="Gene3D" id="3.30.300.30">
    <property type="match status" value="1"/>
</dbReference>
<feature type="domain" description="Carrier" evidence="5">
    <location>
        <begin position="306"/>
        <end position="379"/>
    </location>
</feature>
<accession>A0A319E4S2</accession>
<evidence type="ECO:0000256" key="4">
    <source>
        <dbReference type="ARBA" id="ARBA00029454"/>
    </source>
</evidence>
<name>A0A319E4S2_9EURO</name>
<dbReference type="GO" id="GO:0005737">
    <property type="term" value="C:cytoplasm"/>
    <property type="evidence" value="ECO:0007669"/>
    <property type="project" value="TreeGrafter"/>
</dbReference>
<dbReference type="Proteomes" id="UP000248340">
    <property type="component" value="Unassembled WGS sequence"/>
</dbReference>
<evidence type="ECO:0000256" key="3">
    <source>
        <dbReference type="ARBA" id="ARBA00022598"/>
    </source>
</evidence>
<keyword evidence="2" id="KW-0597">Phosphoprotein</keyword>
<keyword evidence="1" id="KW-0596">Phosphopantetheine</keyword>
<dbReference type="SUPFAM" id="SSF56801">
    <property type="entry name" value="Acetyl-CoA synthetase-like"/>
    <property type="match status" value="1"/>
</dbReference>
<dbReference type="InterPro" id="IPR001242">
    <property type="entry name" value="Condensation_dom"/>
</dbReference>
<dbReference type="InterPro" id="IPR042099">
    <property type="entry name" value="ANL_N_sf"/>
</dbReference>
<evidence type="ECO:0000313" key="7">
    <source>
        <dbReference type="Proteomes" id="UP000248340"/>
    </source>
</evidence>
<evidence type="ECO:0000256" key="1">
    <source>
        <dbReference type="ARBA" id="ARBA00022450"/>
    </source>
</evidence>
<dbReference type="GO" id="GO:0044550">
    <property type="term" value="P:secondary metabolite biosynthetic process"/>
    <property type="evidence" value="ECO:0007669"/>
    <property type="project" value="TreeGrafter"/>
</dbReference>
<proteinExistence type="inferred from homology"/>
<dbReference type="OrthoDB" id="416786at2759"/>
<dbReference type="Pfam" id="PF00501">
    <property type="entry name" value="AMP-binding"/>
    <property type="match status" value="1"/>
</dbReference>
<dbReference type="InterPro" id="IPR009081">
    <property type="entry name" value="PP-bd_ACP"/>
</dbReference>
<evidence type="ECO:0000259" key="5">
    <source>
        <dbReference type="PROSITE" id="PS50075"/>
    </source>
</evidence>
<dbReference type="SUPFAM" id="SSF52777">
    <property type="entry name" value="CoA-dependent acyltransferases"/>
    <property type="match status" value="2"/>
</dbReference>
<reference evidence="6 7" key="1">
    <citation type="submission" date="2016-12" db="EMBL/GenBank/DDBJ databases">
        <title>The genomes of Aspergillus section Nigri reveals drivers in fungal speciation.</title>
        <authorList>
            <consortium name="DOE Joint Genome Institute"/>
            <person name="Vesth T.C."/>
            <person name="Nybo J."/>
            <person name="Theobald S."/>
            <person name="Brandl J."/>
            <person name="Frisvad J.C."/>
            <person name="Nielsen K.F."/>
            <person name="Lyhne E.K."/>
            <person name="Kogle M.E."/>
            <person name="Kuo A."/>
            <person name="Riley R."/>
            <person name="Clum A."/>
            <person name="Nolan M."/>
            <person name="Lipzen A."/>
            <person name="Salamov A."/>
            <person name="Henrissat B."/>
            <person name="Wiebenga A."/>
            <person name="De Vries R.P."/>
            <person name="Grigoriev I.V."/>
            <person name="Mortensen U.H."/>
            <person name="Andersen M.R."/>
            <person name="Baker S.E."/>
        </authorList>
    </citation>
    <scope>NUCLEOTIDE SEQUENCE [LARGE SCALE GENOMIC DNA]</scope>
    <source>
        <strain evidence="6 7">CBS 121591</strain>
    </source>
</reference>
<dbReference type="PANTHER" id="PTHR45527:SF16">
    <property type="entry name" value="NONRIBOSOMAL PEPTIDE SYNTHASE ATNA-RELATED"/>
    <property type="match status" value="1"/>
</dbReference>
<keyword evidence="3" id="KW-0436">Ligase</keyword>
<dbReference type="FunFam" id="3.30.300.30:FF:000015">
    <property type="entry name" value="Nonribosomal peptide synthase SidD"/>
    <property type="match status" value="1"/>
</dbReference>
<evidence type="ECO:0000256" key="2">
    <source>
        <dbReference type="ARBA" id="ARBA00022553"/>
    </source>
</evidence>
<gene>
    <name evidence="6" type="ORF">BO82DRAFT_350390</name>
</gene>
<dbReference type="GO" id="GO:0031177">
    <property type="term" value="F:phosphopantetheine binding"/>
    <property type="evidence" value="ECO:0007669"/>
    <property type="project" value="TreeGrafter"/>
</dbReference>
<dbReference type="Gene3D" id="1.10.1200.10">
    <property type="entry name" value="ACP-like"/>
    <property type="match status" value="1"/>
</dbReference>
<dbReference type="EMBL" id="KZ821677">
    <property type="protein sequence ID" value="PYH86082.1"/>
    <property type="molecule type" value="Genomic_DNA"/>
</dbReference>
<dbReference type="InterPro" id="IPR036736">
    <property type="entry name" value="ACP-like_sf"/>
</dbReference>
<evidence type="ECO:0000313" key="6">
    <source>
        <dbReference type="EMBL" id="PYH86082.1"/>
    </source>
</evidence>
<dbReference type="GeneID" id="37136882"/>
<dbReference type="VEuPathDB" id="FungiDB:BO82DRAFT_350390"/>
<dbReference type="GO" id="GO:0043041">
    <property type="term" value="P:amino acid activation for nonribosomal peptide biosynthetic process"/>
    <property type="evidence" value="ECO:0007669"/>
    <property type="project" value="TreeGrafter"/>
</dbReference>
<dbReference type="PANTHER" id="PTHR45527">
    <property type="entry name" value="NONRIBOSOMAL PEPTIDE SYNTHETASE"/>
    <property type="match status" value="1"/>
</dbReference>
<protein>
    <submittedName>
        <fullName evidence="6">Acetyl-CoA synthetase-like protein</fullName>
    </submittedName>
</protein>
<dbReference type="Gene3D" id="3.30.559.10">
    <property type="entry name" value="Chloramphenicol acetyltransferase-like domain"/>
    <property type="match status" value="1"/>
</dbReference>
<dbReference type="Gene3D" id="3.40.50.12780">
    <property type="entry name" value="N-terminal domain of ligase-like"/>
    <property type="match status" value="1"/>
</dbReference>
<organism evidence="6 7">
    <name type="scientific">Aspergillus uvarum CBS 121591</name>
    <dbReference type="NCBI Taxonomy" id="1448315"/>
    <lineage>
        <taxon>Eukaryota</taxon>
        <taxon>Fungi</taxon>
        <taxon>Dikarya</taxon>
        <taxon>Ascomycota</taxon>
        <taxon>Pezizomycotina</taxon>
        <taxon>Eurotiomycetes</taxon>
        <taxon>Eurotiomycetidae</taxon>
        <taxon>Eurotiales</taxon>
        <taxon>Aspergillaceae</taxon>
        <taxon>Aspergillus</taxon>
        <taxon>Aspergillus subgen. Circumdati</taxon>
    </lineage>
</organism>
<dbReference type="InterPro" id="IPR023213">
    <property type="entry name" value="CAT-like_dom_sf"/>
</dbReference>
<sequence>MKVNIMTTTPSVHRLFNPADVPTLKTIISCGEMLTAADLEHWRGIVRNCWGPVETSIICTGNITPPDNRNIGNAFGCRTWVVDRNDHRRLLPIGAVGEVLVEGAIVARGYLNEPEKTAEVFVESPPWMKRGSETDGLRQYRTGDLARYNADGTLHFVERKDTQVKLHGNRIEVAEVEHYLQISFLSVDDVIVDIVSPPARGNHQILVAFVLEPRRRSTETAMLLPIDEQFRQACTEAEEKLRSRVPSYMVPGAFIPVSRMPLTLNGKIDRRNLRETAAGLSKEALDIYTTKGRIDTQPSHKRKPQTEREMLLQKLVAESLEVEPSTIGMEDNFFFLGGDSTTAMKLVSLARGAGMSFTVPDLVSHPHFLDLLAFIDQREGDEVDRKEDIFTQPAPFSLLQVGDAAAFFKETLAPQLPDFMFEDVLDAFPMTDMQKRFYGPPQYYQLFLQGEFDQARLEDACEQLMKDNAILRAIFVSHNDDMIQIIPKRSMFSFEEDECEEPDLAEYVQKLCQEDVAKSIPLGQAPTKFTLVKRSPTENVLVIRITHSQYDGVTLPIIYRRLAALYRGEPTPVVTDFPEYLYRAKTLKTPAAIETWKDILQNASMSYIGLQQAPPPEPTLLYATRVLPNLKPSPGITRATLVKAAWALTLSSHLARRDVTFFQMVNARGIAIPGIESVLGPCFNSIPVRVTRQKAWTGLDLLHYVQNQHLKTMPYSSLGFEEVKRLSTGWNPLTKMASVVVHQHFEQLKAFDFADGIHCTIKEFFSPTIPNEVVLFSEINEGKQWELHLLTSVNVLGPEAYDGLLGKTVEYMKVLAATPERELESIVGFYKTRLASC</sequence>
<dbReference type="Gene3D" id="3.30.559.30">
    <property type="entry name" value="Nonribosomal peptide synthetase, condensation domain"/>
    <property type="match status" value="1"/>
</dbReference>
<dbReference type="InterPro" id="IPR045851">
    <property type="entry name" value="AMP-bd_C_sf"/>
</dbReference>
<dbReference type="GO" id="GO:0016874">
    <property type="term" value="F:ligase activity"/>
    <property type="evidence" value="ECO:0007669"/>
    <property type="project" value="UniProtKB-KW"/>
</dbReference>
<dbReference type="STRING" id="1448315.A0A319E4S2"/>
<dbReference type="Pfam" id="PF00668">
    <property type="entry name" value="Condensation"/>
    <property type="match status" value="1"/>
</dbReference>
<keyword evidence="7" id="KW-1185">Reference proteome</keyword>
<dbReference type="InterPro" id="IPR000873">
    <property type="entry name" value="AMP-dep_synth/lig_dom"/>
</dbReference>
<dbReference type="SUPFAM" id="SSF47336">
    <property type="entry name" value="ACP-like"/>
    <property type="match status" value="1"/>
</dbReference>
<comment type="similarity">
    <text evidence="4">Belongs to the NRP synthetase family.</text>
</comment>